<dbReference type="EMBL" id="JAIWYP010000011">
    <property type="protein sequence ID" value="KAH3737115.1"/>
    <property type="molecule type" value="Genomic_DNA"/>
</dbReference>
<name>A0A9D4D1W5_DREPO</name>
<reference evidence="1" key="1">
    <citation type="journal article" date="2019" name="bioRxiv">
        <title>The Genome of the Zebra Mussel, Dreissena polymorpha: A Resource for Invasive Species Research.</title>
        <authorList>
            <person name="McCartney M.A."/>
            <person name="Auch B."/>
            <person name="Kono T."/>
            <person name="Mallez S."/>
            <person name="Zhang Y."/>
            <person name="Obille A."/>
            <person name="Becker A."/>
            <person name="Abrahante J.E."/>
            <person name="Garbe J."/>
            <person name="Badalamenti J.P."/>
            <person name="Herman A."/>
            <person name="Mangelson H."/>
            <person name="Liachko I."/>
            <person name="Sullivan S."/>
            <person name="Sone E.D."/>
            <person name="Koren S."/>
            <person name="Silverstein K.A.T."/>
            <person name="Beckman K.B."/>
            <person name="Gohl D.M."/>
        </authorList>
    </citation>
    <scope>NUCLEOTIDE SEQUENCE</scope>
    <source>
        <strain evidence="1">Duluth1</strain>
        <tissue evidence="1">Whole animal</tissue>
    </source>
</reference>
<comment type="caution">
    <text evidence="1">The sequence shown here is derived from an EMBL/GenBank/DDBJ whole genome shotgun (WGS) entry which is preliminary data.</text>
</comment>
<evidence type="ECO:0000313" key="1">
    <source>
        <dbReference type="EMBL" id="KAH3737115.1"/>
    </source>
</evidence>
<keyword evidence="2" id="KW-1185">Reference proteome</keyword>
<sequence length="73" mass="8082">MDAVCTSAEVNIPIYQTLVSPGNEPPLNDPTEDITEDLLQLYSLSNKDWIKAQSDDPQLKELVCHILSGNRPS</sequence>
<organism evidence="1 2">
    <name type="scientific">Dreissena polymorpha</name>
    <name type="common">Zebra mussel</name>
    <name type="synonym">Mytilus polymorpha</name>
    <dbReference type="NCBI Taxonomy" id="45954"/>
    <lineage>
        <taxon>Eukaryota</taxon>
        <taxon>Metazoa</taxon>
        <taxon>Spiralia</taxon>
        <taxon>Lophotrochozoa</taxon>
        <taxon>Mollusca</taxon>
        <taxon>Bivalvia</taxon>
        <taxon>Autobranchia</taxon>
        <taxon>Heteroconchia</taxon>
        <taxon>Euheterodonta</taxon>
        <taxon>Imparidentia</taxon>
        <taxon>Neoheterodontei</taxon>
        <taxon>Myida</taxon>
        <taxon>Dreissenoidea</taxon>
        <taxon>Dreissenidae</taxon>
        <taxon>Dreissena</taxon>
    </lineage>
</organism>
<accession>A0A9D4D1W5</accession>
<proteinExistence type="predicted"/>
<protein>
    <submittedName>
        <fullName evidence="1">Uncharacterized protein</fullName>
    </submittedName>
</protein>
<dbReference type="AlphaFoldDB" id="A0A9D4D1W5"/>
<reference evidence="1" key="2">
    <citation type="submission" date="2020-11" db="EMBL/GenBank/DDBJ databases">
        <authorList>
            <person name="McCartney M.A."/>
            <person name="Auch B."/>
            <person name="Kono T."/>
            <person name="Mallez S."/>
            <person name="Becker A."/>
            <person name="Gohl D.M."/>
            <person name="Silverstein K.A.T."/>
            <person name="Koren S."/>
            <person name="Bechman K.B."/>
            <person name="Herman A."/>
            <person name="Abrahante J.E."/>
            <person name="Garbe J."/>
        </authorList>
    </citation>
    <scope>NUCLEOTIDE SEQUENCE</scope>
    <source>
        <strain evidence="1">Duluth1</strain>
        <tissue evidence="1">Whole animal</tissue>
    </source>
</reference>
<evidence type="ECO:0000313" key="2">
    <source>
        <dbReference type="Proteomes" id="UP000828390"/>
    </source>
</evidence>
<dbReference type="Proteomes" id="UP000828390">
    <property type="component" value="Unassembled WGS sequence"/>
</dbReference>
<gene>
    <name evidence="1" type="ORF">DPMN_043691</name>
</gene>